<protein>
    <submittedName>
        <fullName evidence="3">Surface lipoprotein</fullName>
    </submittedName>
</protein>
<dbReference type="InterPro" id="IPR007428">
    <property type="entry name" value="MlaA"/>
</dbReference>
<evidence type="ECO:0000256" key="2">
    <source>
        <dbReference type="ARBA" id="ARBA00022729"/>
    </source>
</evidence>
<dbReference type="GO" id="GO:0120010">
    <property type="term" value="P:intermembrane phospholipid transfer"/>
    <property type="evidence" value="ECO:0007669"/>
    <property type="project" value="TreeGrafter"/>
</dbReference>
<evidence type="ECO:0000313" key="4">
    <source>
        <dbReference type="Proteomes" id="UP000196027"/>
    </source>
</evidence>
<sequence>MLKKSAQLAEWNADLMKKYWIVSLLMSLSCLAYGEADQGKADRLGVDVESQEMVDPWYGFNYQMFEFNQAVDHYFLKPIAQGYRYITPELIDQGITNVFQNLGDVNTVANSLLQLKPHKSAMTTSRIMFNTTFGIFGFFDVATEFGIERDREDFGQTLAYWGLPAGNYLMLPLLGPSNPRDLLGRVGDFFMPSPVSISIDSDAARYAITAVRVVDVRADLIPAERMVFGDKYQFIRNAYLQNREFLINDGVVEDTFSAEDDAFLEDF</sequence>
<keyword evidence="3" id="KW-0449">Lipoprotein</keyword>
<dbReference type="GO" id="GO:0016020">
    <property type="term" value="C:membrane"/>
    <property type="evidence" value="ECO:0007669"/>
    <property type="project" value="InterPro"/>
</dbReference>
<dbReference type="PRINTS" id="PR01805">
    <property type="entry name" value="VACJLIPOPROT"/>
</dbReference>
<dbReference type="Proteomes" id="UP000196027">
    <property type="component" value="Chromosome"/>
</dbReference>
<comment type="similarity">
    <text evidence="1">Belongs to the MlaA family.</text>
</comment>
<proteinExistence type="inferred from homology"/>
<dbReference type="PANTHER" id="PTHR30035:SF3">
    <property type="entry name" value="INTERMEMBRANE PHOSPHOLIPID TRANSPORT SYSTEM LIPOPROTEIN MLAA"/>
    <property type="match status" value="1"/>
</dbReference>
<keyword evidence="2" id="KW-0732">Signal</keyword>
<evidence type="ECO:0000256" key="1">
    <source>
        <dbReference type="ARBA" id="ARBA00010634"/>
    </source>
</evidence>
<dbReference type="KEGG" id="ome:OLMES_3326"/>
<gene>
    <name evidence="3" type="ORF">OLMES_3326</name>
</gene>
<dbReference type="AlphaFoldDB" id="A0A1Y0IC65"/>
<reference evidence="3 4" key="1">
    <citation type="submission" date="2017-05" db="EMBL/GenBank/DDBJ databases">
        <title>Genomic insights into alkan degradation activity of Oleiphilus messinensis.</title>
        <authorList>
            <person name="Kozyavkin S.A."/>
            <person name="Slesarev A.I."/>
            <person name="Golyshin P.N."/>
            <person name="Korzhenkov A."/>
            <person name="Golyshina O.N."/>
            <person name="Toshchakov S.V."/>
        </authorList>
    </citation>
    <scope>NUCLEOTIDE SEQUENCE [LARGE SCALE GENOMIC DNA]</scope>
    <source>
        <strain evidence="3 4">ME102</strain>
    </source>
</reference>
<evidence type="ECO:0000313" key="3">
    <source>
        <dbReference type="EMBL" id="ARU57366.1"/>
    </source>
</evidence>
<dbReference type="EMBL" id="CP021425">
    <property type="protein sequence ID" value="ARU57366.1"/>
    <property type="molecule type" value="Genomic_DNA"/>
</dbReference>
<keyword evidence="4" id="KW-1185">Reference proteome</keyword>
<accession>A0A1Y0IC65</accession>
<dbReference type="Pfam" id="PF04333">
    <property type="entry name" value="MlaA"/>
    <property type="match status" value="1"/>
</dbReference>
<organism evidence="3 4">
    <name type="scientific">Oleiphilus messinensis</name>
    <dbReference type="NCBI Taxonomy" id="141451"/>
    <lineage>
        <taxon>Bacteria</taxon>
        <taxon>Pseudomonadati</taxon>
        <taxon>Pseudomonadota</taxon>
        <taxon>Gammaproteobacteria</taxon>
        <taxon>Oceanospirillales</taxon>
        <taxon>Oleiphilaceae</taxon>
        <taxon>Oleiphilus</taxon>
    </lineage>
</organism>
<name>A0A1Y0IC65_9GAMM</name>
<dbReference type="PROSITE" id="PS51257">
    <property type="entry name" value="PROKAR_LIPOPROTEIN"/>
    <property type="match status" value="1"/>
</dbReference>
<dbReference type="PANTHER" id="PTHR30035">
    <property type="entry name" value="LIPOPROTEIN VACJ-RELATED"/>
    <property type="match status" value="1"/>
</dbReference>